<dbReference type="GO" id="GO:0000287">
    <property type="term" value="F:magnesium ion binding"/>
    <property type="evidence" value="ECO:0007669"/>
    <property type="project" value="TreeGrafter"/>
</dbReference>
<dbReference type="GO" id="GO:0016829">
    <property type="term" value="F:lyase activity"/>
    <property type="evidence" value="ECO:0007669"/>
    <property type="project" value="UniProtKB-KW"/>
</dbReference>
<reference evidence="7" key="1">
    <citation type="submission" date="2021-02" db="EMBL/GenBank/DDBJ databases">
        <title>PHA producing bacteria isolated from coastal sediment in Guangdong, Shenzhen.</title>
        <authorList>
            <person name="Zheng W."/>
            <person name="Yu S."/>
            <person name="Huang Y."/>
        </authorList>
    </citation>
    <scope>NUCLEOTIDE SEQUENCE</scope>
    <source>
        <strain evidence="7">TN14-10</strain>
    </source>
</reference>
<feature type="domain" description="HpcH/HpaI aldolase/citrate lyase" evidence="6">
    <location>
        <begin position="7"/>
        <end position="219"/>
    </location>
</feature>
<dbReference type="Pfam" id="PF03328">
    <property type="entry name" value="HpcH_HpaI"/>
    <property type="match status" value="1"/>
</dbReference>
<dbReference type="InterPro" id="IPR040442">
    <property type="entry name" value="Pyrv_kinase-like_dom_sf"/>
</dbReference>
<evidence type="ECO:0000259" key="6">
    <source>
        <dbReference type="Pfam" id="PF03328"/>
    </source>
</evidence>
<evidence type="ECO:0000256" key="5">
    <source>
        <dbReference type="PIRSR" id="PIRSR015582-2"/>
    </source>
</evidence>
<evidence type="ECO:0000313" key="7">
    <source>
        <dbReference type="EMBL" id="MBN7798463.1"/>
    </source>
</evidence>
<dbReference type="SUPFAM" id="SSF51621">
    <property type="entry name" value="Phosphoenolpyruvate/pyruvate domain"/>
    <property type="match status" value="1"/>
</dbReference>
<name>A0A939DI59_9GAMM</name>
<evidence type="ECO:0000256" key="1">
    <source>
        <dbReference type="ARBA" id="ARBA00001946"/>
    </source>
</evidence>
<feature type="binding site" evidence="5">
    <location>
        <position position="125"/>
    </location>
    <ligand>
        <name>Mg(2+)</name>
        <dbReference type="ChEBI" id="CHEBI:18420"/>
    </ligand>
</feature>
<evidence type="ECO:0000256" key="4">
    <source>
        <dbReference type="PIRSR" id="PIRSR015582-1"/>
    </source>
</evidence>
<evidence type="ECO:0000313" key="8">
    <source>
        <dbReference type="Proteomes" id="UP000664303"/>
    </source>
</evidence>
<dbReference type="PANTHER" id="PTHR32308">
    <property type="entry name" value="LYASE BETA SUBUNIT, PUTATIVE (AFU_ORTHOLOGUE AFUA_4G13030)-RELATED"/>
    <property type="match status" value="1"/>
</dbReference>
<keyword evidence="7" id="KW-0456">Lyase</keyword>
<dbReference type="InterPro" id="IPR015813">
    <property type="entry name" value="Pyrv/PenolPyrv_kinase-like_dom"/>
</dbReference>
<proteinExistence type="predicted"/>
<sequence>MTDRPLRSVLYMPGANQRAMDKARELRCDAVVFDLEDAVAPGAKAAAREAVLAQLAAGGYGPRQLVVRCNALATDWGRDDLEAMAASRADTLCLPKVESAAELDAVTGLLVQAGRDDIQLWAMIETPEGVARADAIAAHPAVSVLVMGTTDLAAELRVPHRADRLGLQYALGRCVLAARRAGIAVLDGVYLDLADAAGFRAICEQGRALGFDGKTLIHPTQVADANAVFGPSAEAVDWAQRVLAAWEAAAGEGKGLAVLDGKLVETMHVDEARRTLATARHIAATNTDTGHQS</sequence>
<dbReference type="Gene3D" id="3.20.20.60">
    <property type="entry name" value="Phosphoenolpyruvate-binding domains"/>
    <property type="match status" value="1"/>
</dbReference>
<dbReference type="GO" id="GO:0006107">
    <property type="term" value="P:oxaloacetate metabolic process"/>
    <property type="evidence" value="ECO:0007669"/>
    <property type="project" value="TreeGrafter"/>
</dbReference>
<dbReference type="EMBL" id="JAFKCZ010000015">
    <property type="protein sequence ID" value="MBN7798463.1"/>
    <property type="molecule type" value="Genomic_DNA"/>
</dbReference>
<keyword evidence="3 5" id="KW-0460">Magnesium</keyword>
<evidence type="ECO:0000256" key="2">
    <source>
        <dbReference type="ARBA" id="ARBA00022723"/>
    </source>
</evidence>
<feature type="binding site" evidence="5">
    <location>
        <position position="151"/>
    </location>
    <ligand>
        <name>Mg(2+)</name>
        <dbReference type="ChEBI" id="CHEBI:18420"/>
    </ligand>
</feature>
<dbReference type="Proteomes" id="UP000664303">
    <property type="component" value="Unassembled WGS sequence"/>
</dbReference>
<comment type="cofactor">
    <cofactor evidence="1">
        <name>Mg(2+)</name>
        <dbReference type="ChEBI" id="CHEBI:18420"/>
    </cofactor>
</comment>
<dbReference type="InterPro" id="IPR005000">
    <property type="entry name" value="Aldolase/citrate-lyase_domain"/>
</dbReference>
<comment type="caution">
    <text evidence="7">The sequence shown here is derived from an EMBL/GenBank/DDBJ whole genome shotgun (WGS) entry which is preliminary data.</text>
</comment>
<evidence type="ECO:0000256" key="3">
    <source>
        <dbReference type="ARBA" id="ARBA00022842"/>
    </source>
</evidence>
<keyword evidence="8" id="KW-1185">Reference proteome</keyword>
<feature type="binding site" evidence="4">
    <location>
        <position position="68"/>
    </location>
    <ligand>
        <name>substrate</name>
    </ligand>
</feature>
<feature type="binding site" evidence="4">
    <location>
        <position position="125"/>
    </location>
    <ligand>
        <name>substrate</name>
    </ligand>
</feature>
<gene>
    <name evidence="7" type="ORF">JYP50_17815</name>
</gene>
<dbReference type="RefSeq" id="WP_206561912.1">
    <property type="nucleotide sequence ID" value="NZ_JAFKCZ010000015.1"/>
</dbReference>
<dbReference type="PANTHER" id="PTHR32308:SF10">
    <property type="entry name" value="CITRATE LYASE SUBUNIT BETA"/>
    <property type="match status" value="1"/>
</dbReference>
<organism evidence="7 8">
    <name type="scientific">Parahaliea mediterranea</name>
    <dbReference type="NCBI Taxonomy" id="651086"/>
    <lineage>
        <taxon>Bacteria</taxon>
        <taxon>Pseudomonadati</taxon>
        <taxon>Pseudomonadota</taxon>
        <taxon>Gammaproteobacteria</taxon>
        <taxon>Cellvibrionales</taxon>
        <taxon>Halieaceae</taxon>
        <taxon>Parahaliea</taxon>
    </lineage>
</organism>
<dbReference type="AlphaFoldDB" id="A0A939DI59"/>
<accession>A0A939DI59</accession>
<protein>
    <submittedName>
        <fullName evidence="7">CoA ester lyase</fullName>
    </submittedName>
</protein>
<dbReference type="PIRSF" id="PIRSF015582">
    <property type="entry name" value="Cit_lyase_B"/>
    <property type="match status" value="1"/>
</dbReference>
<dbReference type="InterPro" id="IPR011206">
    <property type="entry name" value="Citrate_lyase_beta/mcl1/mcl2"/>
</dbReference>
<keyword evidence="2 5" id="KW-0479">Metal-binding</keyword>